<evidence type="ECO:0000313" key="2">
    <source>
        <dbReference type="Proteomes" id="UP001201980"/>
    </source>
</evidence>
<accession>A0AAD5RG05</accession>
<proteinExistence type="predicted"/>
<gene>
    <name evidence="1" type="ORF">MKZ38_000017</name>
</gene>
<dbReference type="Proteomes" id="UP001201980">
    <property type="component" value="Unassembled WGS sequence"/>
</dbReference>
<dbReference type="EMBL" id="JAKWBI020001008">
    <property type="protein sequence ID" value="KAJ2891725.1"/>
    <property type="molecule type" value="Genomic_DNA"/>
</dbReference>
<comment type="caution">
    <text evidence="1">The sequence shown here is derived from an EMBL/GenBank/DDBJ whole genome shotgun (WGS) entry which is preliminary data.</text>
</comment>
<protein>
    <submittedName>
        <fullName evidence="1">Uncharacterized protein</fullName>
    </submittedName>
</protein>
<name>A0AAD5RG05_9PEZI</name>
<dbReference type="AlphaFoldDB" id="A0AAD5RG05"/>
<organism evidence="1 2">
    <name type="scientific">Zalerion maritima</name>
    <dbReference type="NCBI Taxonomy" id="339359"/>
    <lineage>
        <taxon>Eukaryota</taxon>
        <taxon>Fungi</taxon>
        <taxon>Dikarya</taxon>
        <taxon>Ascomycota</taxon>
        <taxon>Pezizomycotina</taxon>
        <taxon>Sordariomycetes</taxon>
        <taxon>Lulworthiomycetidae</taxon>
        <taxon>Lulworthiales</taxon>
        <taxon>Lulworthiaceae</taxon>
        <taxon>Zalerion</taxon>
    </lineage>
</organism>
<reference evidence="1" key="1">
    <citation type="submission" date="2022-07" db="EMBL/GenBank/DDBJ databases">
        <title>Draft genome sequence of Zalerion maritima ATCC 34329, a (micro)plastics degrading marine fungus.</title>
        <authorList>
            <person name="Paco A."/>
            <person name="Goncalves M.F.M."/>
            <person name="Rocha-Santos T.A.P."/>
            <person name="Alves A."/>
        </authorList>
    </citation>
    <scope>NUCLEOTIDE SEQUENCE</scope>
    <source>
        <strain evidence="1">ATCC 34329</strain>
    </source>
</reference>
<evidence type="ECO:0000313" key="1">
    <source>
        <dbReference type="EMBL" id="KAJ2891725.1"/>
    </source>
</evidence>
<keyword evidence="2" id="KW-1185">Reference proteome</keyword>
<sequence>MVAAGTGSKGATPGDCSGVVVKLHMTARDASSVILRLHFLERIVKIWSAYAKGREGLIKGDGRTCAACTTNHGIPEEYLIKFSHREPLFQLNKKSTIKTALGNKEFEENGIGWISYNAWSNEEK</sequence>